<evidence type="ECO:0000313" key="2">
    <source>
        <dbReference type="EMBL" id="KYO18353.1"/>
    </source>
</evidence>
<keyword evidence="3" id="KW-1185">Reference proteome</keyword>
<dbReference type="AlphaFoldDB" id="A0A151M1G4"/>
<proteinExistence type="predicted"/>
<accession>A0A151M1G4</accession>
<protein>
    <submittedName>
        <fullName evidence="2">Uncharacterized protein</fullName>
    </submittedName>
</protein>
<reference evidence="2 3" key="1">
    <citation type="journal article" date="2012" name="Genome Biol.">
        <title>Sequencing three crocodilian genomes to illuminate the evolution of archosaurs and amniotes.</title>
        <authorList>
            <person name="St John J.A."/>
            <person name="Braun E.L."/>
            <person name="Isberg S.R."/>
            <person name="Miles L.G."/>
            <person name="Chong A.Y."/>
            <person name="Gongora J."/>
            <person name="Dalzell P."/>
            <person name="Moran C."/>
            <person name="Bed'hom B."/>
            <person name="Abzhanov A."/>
            <person name="Burgess S.C."/>
            <person name="Cooksey A.M."/>
            <person name="Castoe T.A."/>
            <person name="Crawford N.G."/>
            <person name="Densmore L.D."/>
            <person name="Drew J.C."/>
            <person name="Edwards S.V."/>
            <person name="Faircloth B.C."/>
            <person name="Fujita M.K."/>
            <person name="Greenwold M.J."/>
            <person name="Hoffmann F.G."/>
            <person name="Howard J.M."/>
            <person name="Iguchi T."/>
            <person name="Janes D.E."/>
            <person name="Khan S.Y."/>
            <person name="Kohno S."/>
            <person name="de Koning A.J."/>
            <person name="Lance S.L."/>
            <person name="McCarthy F.M."/>
            <person name="McCormack J.E."/>
            <person name="Merchant M.E."/>
            <person name="Peterson D.G."/>
            <person name="Pollock D.D."/>
            <person name="Pourmand N."/>
            <person name="Raney B.J."/>
            <person name="Roessler K.A."/>
            <person name="Sanford J.R."/>
            <person name="Sawyer R.H."/>
            <person name="Schmidt C.J."/>
            <person name="Triplett E.W."/>
            <person name="Tuberville T.D."/>
            <person name="Venegas-Anaya M."/>
            <person name="Howard J.T."/>
            <person name="Jarvis E.D."/>
            <person name="Guillette L.J.Jr."/>
            <person name="Glenn T.C."/>
            <person name="Green R.E."/>
            <person name="Ray D.A."/>
        </authorList>
    </citation>
    <scope>NUCLEOTIDE SEQUENCE [LARGE SCALE GENOMIC DNA]</scope>
    <source>
        <strain evidence="2">KSC_2009_1</strain>
    </source>
</reference>
<dbReference type="EMBL" id="AKHW03006817">
    <property type="protein sequence ID" value="KYO18353.1"/>
    <property type="molecule type" value="Genomic_DNA"/>
</dbReference>
<dbReference type="Proteomes" id="UP000050525">
    <property type="component" value="Unassembled WGS sequence"/>
</dbReference>
<comment type="caution">
    <text evidence="2">The sequence shown here is derived from an EMBL/GenBank/DDBJ whole genome shotgun (WGS) entry which is preliminary data.</text>
</comment>
<feature type="compositionally biased region" description="Basic and acidic residues" evidence="1">
    <location>
        <begin position="73"/>
        <end position="82"/>
    </location>
</feature>
<evidence type="ECO:0000313" key="3">
    <source>
        <dbReference type="Proteomes" id="UP000050525"/>
    </source>
</evidence>
<gene>
    <name evidence="2" type="ORF">Y1Q_0008481</name>
</gene>
<feature type="region of interest" description="Disordered" evidence="1">
    <location>
        <begin position="39"/>
        <end position="82"/>
    </location>
</feature>
<sequence length="82" mass="9163">MQSAVRRKSLLISGLIGIDGNLSDVDLLFEGSACRPRAVVTSTEEEDLEQYGPQELEMDQPKTQMPSMPHIKSTWEKECLPT</sequence>
<evidence type="ECO:0000256" key="1">
    <source>
        <dbReference type="SAM" id="MobiDB-lite"/>
    </source>
</evidence>
<name>A0A151M1G4_ALLMI</name>
<organism evidence="2 3">
    <name type="scientific">Alligator mississippiensis</name>
    <name type="common">American alligator</name>
    <dbReference type="NCBI Taxonomy" id="8496"/>
    <lineage>
        <taxon>Eukaryota</taxon>
        <taxon>Metazoa</taxon>
        <taxon>Chordata</taxon>
        <taxon>Craniata</taxon>
        <taxon>Vertebrata</taxon>
        <taxon>Euteleostomi</taxon>
        <taxon>Archelosauria</taxon>
        <taxon>Archosauria</taxon>
        <taxon>Crocodylia</taxon>
        <taxon>Alligatoridae</taxon>
        <taxon>Alligatorinae</taxon>
        <taxon>Alligator</taxon>
    </lineage>
</organism>